<evidence type="ECO:0000313" key="7">
    <source>
        <dbReference type="EMBL" id="MBK6008239.1"/>
    </source>
</evidence>
<dbReference type="InterPro" id="IPR001851">
    <property type="entry name" value="ABC_transp_permease"/>
</dbReference>
<dbReference type="RefSeq" id="WP_201175189.1">
    <property type="nucleotide sequence ID" value="NZ_JAEPWM010000009.1"/>
</dbReference>
<dbReference type="CDD" id="cd06581">
    <property type="entry name" value="TM_PBP1_LivM_like"/>
    <property type="match status" value="1"/>
</dbReference>
<evidence type="ECO:0000256" key="3">
    <source>
        <dbReference type="ARBA" id="ARBA00022692"/>
    </source>
</evidence>
<feature type="transmembrane region" description="Helical" evidence="6">
    <location>
        <begin position="86"/>
        <end position="108"/>
    </location>
</feature>
<comment type="caution">
    <text evidence="7">The sequence shown here is derived from an EMBL/GenBank/DDBJ whole genome shotgun (WGS) entry which is preliminary data.</text>
</comment>
<protein>
    <submittedName>
        <fullName evidence="7">Branched-chain amino acid ABC transporter permease</fullName>
    </submittedName>
</protein>
<dbReference type="EMBL" id="JAEPWM010000009">
    <property type="protein sequence ID" value="MBK6008239.1"/>
    <property type="molecule type" value="Genomic_DNA"/>
</dbReference>
<organism evidence="7 8">
    <name type="scientific">Ramlibacter ginsenosidimutans</name>
    <dbReference type="NCBI Taxonomy" id="502333"/>
    <lineage>
        <taxon>Bacteria</taxon>
        <taxon>Pseudomonadati</taxon>
        <taxon>Pseudomonadota</taxon>
        <taxon>Betaproteobacteria</taxon>
        <taxon>Burkholderiales</taxon>
        <taxon>Comamonadaceae</taxon>
        <taxon>Ramlibacter</taxon>
    </lineage>
</organism>
<keyword evidence="5 6" id="KW-0472">Membrane</keyword>
<evidence type="ECO:0000256" key="6">
    <source>
        <dbReference type="SAM" id="Phobius"/>
    </source>
</evidence>
<keyword evidence="4 6" id="KW-1133">Transmembrane helix</keyword>
<proteinExistence type="predicted"/>
<dbReference type="PANTHER" id="PTHR30482">
    <property type="entry name" value="HIGH-AFFINITY BRANCHED-CHAIN AMINO ACID TRANSPORT SYSTEM PERMEASE"/>
    <property type="match status" value="1"/>
</dbReference>
<name>A0A934WMW3_9BURK</name>
<evidence type="ECO:0000256" key="2">
    <source>
        <dbReference type="ARBA" id="ARBA00022475"/>
    </source>
</evidence>
<dbReference type="Pfam" id="PF02653">
    <property type="entry name" value="BPD_transp_2"/>
    <property type="match status" value="1"/>
</dbReference>
<reference evidence="7" key="2">
    <citation type="submission" date="2021-01" db="EMBL/GenBank/DDBJ databases">
        <authorList>
            <person name="Kang M."/>
        </authorList>
    </citation>
    <scope>NUCLEOTIDE SEQUENCE</scope>
    <source>
        <strain evidence="7">KACC 17527</strain>
    </source>
</reference>
<feature type="transmembrane region" description="Helical" evidence="6">
    <location>
        <begin position="257"/>
        <end position="275"/>
    </location>
</feature>
<keyword evidence="3 6" id="KW-0812">Transmembrane</keyword>
<accession>A0A934WMW3</accession>
<dbReference type="Proteomes" id="UP000630528">
    <property type="component" value="Unassembled WGS sequence"/>
</dbReference>
<keyword evidence="8" id="KW-1185">Reference proteome</keyword>
<feature type="transmembrane region" description="Helical" evidence="6">
    <location>
        <begin position="281"/>
        <end position="305"/>
    </location>
</feature>
<feature type="transmembrane region" description="Helical" evidence="6">
    <location>
        <begin position="117"/>
        <end position="139"/>
    </location>
</feature>
<dbReference type="GO" id="GO:0005886">
    <property type="term" value="C:plasma membrane"/>
    <property type="evidence" value="ECO:0007669"/>
    <property type="project" value="UniProtKB-SubCell"/>
</dbReference>
<feature type="transmembrane region" description="Helical" evidence="6">
    <location>
        <begin position="60"/>
        <end position="80"/>
    </location>
</feature>
<sequence length="312" mass="32049">MARPAWLKSRPVLAGLVLLVLGACVPLFGSGYVLGLLTVAFYTAVFAMAWDLLFGFAGEVNFGPTFLIGLGAYTAGIMDARLSPQVSLWLCVVVGAIAAVIGGVLLALPALRVRGPYFGLTTLVAVLMLQNMVVVFAGLTGGEIGLSVPDVISLSATTNYWIAFGFMAVSGAILYGLSRSPIGLVLQASGQDPVQAGALGFNVTKHKLFAFIVSAFFSGLSGALMVFYMGTASVGTFIDISVGVQIIVAAVLGGRRTVIGAAIGAVFLIGMGEALRPLGELATLLVSVVALAVVLFFPDGILGMLQGRAGRG</sequence>
<comment type="subcellular location">
    <subcellularLocation>
        <location evidence="1">Cell membrane</location>
        <topology evidence="1">Multi-pass membrane protein</topology>
    </subcellularLocation>
</comment>
<reference evidence="7" key="1">
    <citation type="journal article" date="2012" name="J. Microbiol. Biotechnol.">
        <title>Ramlibacter ginsenosidimutans sp. nov., with ginsenoside-converting activity.</title>
        <authorList>
            <person name="Wang L."/>
            <person name="An D.S."/>
            <person name="Kim S.G."/>
            <person name="Jin F.X."/>
            <person name="Kim S.C."/>
            <person name="Lee S.T."/>
            <person name="Im W.T."/>
        </authorList>
    </citation>
    <scope>NUCLEOTIDE SEQUENCE</scope>
    <source>
        <strain evidence="7">KACC 17527</strain>
    </source>
</reference>
<dbReference type="PANTHER" id="PTHR30482:SF20">
    <property type="entry name" value="HIGH-AFFINITY BRANCHED-CHAIN AMINO ACID TRANSPORT SYSTEM PERMEASE PROTEIN LIVM"/>
    <property type="match status" value="1"/>
</dbReference>
<gene>
    <name evidence="7" type="ORF">JJB11_19210</name>
</gene>
<dbReference type="PROSITE" id="PS51257">
    <property type="entry name" value="PROKAR_LIPOPROTEIN"/>
    <property type="match status" value="1"/>
</dbReference>
<dbReference type="InterPro" id="IPR043428">
    <property type="entry name" value="LivM-like"/>
</dbReference>
<keyword evidence="2" id="KW-1003">Cell membrane</keyword>
<dbReference type="AlphaFoldDB" id="A0A934WMW3"/>
<evidence type="ECO:0000313" key="8">
    <source>
        <dbReference type="Proteomes" id="UP000630528"/>
    </source>
</evidence>
<evidence type="ECO:0000256" key="4">
    <source>
        <dbReference type="ARBA" id="ARBA00022989"/>
    </source>
</evidence>
<feature type="transmembrane region" description="Helical" evidence="6">
    <location>
        <begin position="159"/>
        <end position="177"/>
    </location>
</feature>
<feature type="transmembrane region" description="Helical" evidence="6">
    <location>
        <begin position="208"/>
        <end position="228"/>
    </location>
</feature>
<evidence type="ECO:0000256" key="5">
    <source>
        <dbReference type="ARBA" id="ARBA00023136"/>
    </source>
</evidence>
<evidence type="ECO:0000256" key="1">
    <source>
        <dbReference type="ARBA" id="ARBA00004651"/>
    </source>
</evidence>
<dbReference type="GO" id="GO:0015658">
    <property type="term" value="F:branched-chain amino acid transmembrane transporter activity"/>
    <property type="evidence" value="ECO:0007669"/>
    <property type="project" value="InterPro"/>
</dbReference>